<organism evidence="1 2">
    <name type="scientific">Psylliodes chrysocephalus</name>
    <dbReference type="NCBI Taxonomy" id="3402493"/>
    <lineage>
        <taxon>Eukaryota</taxon>
        <taxon>Metazoa</taxon>
        <taxon>Ecdysozoa</taxon>
        <taxon>Arthropoda</taxon>
        <taxon>Hexapoda</taxon>
        <taxon>Insecta</taxon>
        <taxon>Pterygota</taxon>
        <taxon>Neoptera</taxon>
        <taxon>Endopterygota</taxon>
        <taxon>Coleoptera</taxon>
        <taxon>Polyphaga</taxon>
        <taxon>Cucujiformia</taxon>
        <taxon>Chrysomeloidea</taxon>
        <taxon>Chrysomelidae</taxon>
        <taxon>Galerucinae</taxon>
        <taxon>Alticini</taxon>
        <taxon>Psylliodes</taxon>
    </lineage>
</organism>
<name>A0A9P0GMF5_9CUCU</name>
<dbReference type="EMBL" id="OV651821">
    <property type="protein sequence ID" value="CAH1115161.1"/>
    <property type="molecule type" value="Genomic_DNA"/>
</dbReference>
<dbReference type="AlphaFoldDB" id="A0A9P0GMF5"/>
<dbReference type="Proteomes" id="UP001153636">
    <property type="component" value="Chromosome 9"/>
</dbReference>
<reference evidence="1" key="1">
    <citation type="submission" date="2022-01" db="EMBL/GenBank/DDBJ databases">
        <authorList>
            <person name="King R."/>
        </authorList>
    </citation>
    <scope>NUCLEOTIDE SEQUENCE</scope>
</reference>
<protein>
    <submittedName>
        <fullName evidence="1">Uncharacterized protein</fullName>
    </submittedName>
</protein>
<gene>
    <name evidence="1" type="ORF">PSYICH_LOCUS15074</name>
</gene>
<evidence type="ECO:0000313" key="2">
    <source>
        <dbReference type="Proteomes" id="UP001153636"/>
    </source>
</evidence>
<keyword evidence="2" id="KW-1185">Reference proteome</keyword>
<proteinExistence type="predicted"/>
<evidence type="ECO:0000313" key="1">
    <source>
        <dbReference type="EMBL" id="CAH1115161.1"/>
    </source>
</evidence>
<accession>A0A9P0GMF5</accession>
<sequence length="128" mass="14889">MQWFERFSWLVYTSTGQQGALCKYCVLFVKDYAGKGFHQQLKSLVTQPFTKWKDAVHDFEHHSESQYHKSSVLLADNFVKVQPNIISQIDSGYLAQIADNRKRLIPIIETIKLCGRQELALRLRSNKN</sequence>
<dbReference type="OrthoDB" id="6608798at2759"/>